<keyword evidence="4" id="KW-0747">Spliceosome</keyword>
<proteinExistence type="inferred from homology"/>
<evidence type="ECO:0000256" key="1">
    <source>
        <dbReference type="ARBA" id="ARBA00004123"/>
    </source>
</evidence>
<dbReference type="Gene3D" id="3.30.70.330">
    <property type="match status" value="2"/>
</dbReference>
<feature type="compositionally biased region" description="Polar residues" evidence="11">
    <location>
        <begin position="87"/>
        <end position="97"/>
    </location>
</feature>
<dbReference type="AlphaFoldDB" id="A0A439CSL3"/>
<sequence length="248" mass="27176">MASGPPIATVYVRNLEERVKPDMLKEALTAVFSEYGNIIDIVAKTNLKAKGQAFIVFDNPESAHQAIKEVNGFELFDKPMQVTLARTRSDATVSSTGNKEEFELHQRRRLAEKDKRKAAEAAEDQKRLKRPGAVAPPTEANRPAKTARGTGLKATGGPSANAVVPDEYLPPNKILFVQNLPDDFDIEALTGIFGRFEGFREVRLVPGRKGIAFIEYEAEAGAITAKENTAGMAVGDGNKFIKVTYQRQ</sequence>
<evidence type="ECO:0000256" key="4">
    <source>
        <dbReference type="ARBA" id="ARBA00022728"/>
    </source>
</evidence>
<protein>
    <recommendedName>
        <fullName evidence="12">RRM domain-containing protein</fullName>
    </recommendedName>
</protein>
<evidence type="ECO:0000313" key="13">
    <source>
        <dbReference type="EMBL" id="RWA05178.1"/>
    </source>
</evidence>
<comment type="caution">
    <text evidence="13">The sequence shown here is derived from an EMBL/GenBank/DDBJ whole genome shotgun (WGS) entry which is preliminary data.</text>
</comment>
<keyword evidence="6 10" id="KW-0694">RNA-binding</keyword>
<name>A0A439CSL3_9PEZI</name>
<dbReference type="Pfam" id="PF00076">
    <property type="entry name" value="RRM_1"/>
    <property type="match status" value="2"/>
</dbReference>
<dbReference type="SUPFAM" id="SSF54928">
    <property type="entry name" value="RNA-binding domain, RBD"/>
    <property type="match status" value="1"/>
</dbReference>
<accession>A0A439CSL3</accession>
<dbReference type="STRING" id="363999.A0A439CSL3"/>
<feature type="region of interest" description="Disordered" evidence="11">
    <location>
        <begin position="87"/>
        <end position="164"/>
    </location>
</feature>
<dbReference type="InterPro" id="IPR000504">
    <property type="entry name" value="RRM_dom"/>
</dbReference>
<dbReference type="InterPro" id="IPR035979">
    <property type="entry name" value="RBD_domain_sf"/>
</dbReference>
<dbReference type="FunFam" id="3.30.70.330:FF:000039">
    <property type="entry name" value="U1 small nuclear ribonucleoprotein A"/>
    <property type="match status" value="1"/>
</dbReference>
<keyword evidence="9" id="KW-0687">Ribonucleoprotein</keyword>
<evidence type="ECO:0000259" key="12">
    <source>
        <dbReference type="PROSITE" id="PS50102"/>
    </source>
</evidence>
<keyword evidence="3" id="KW-0507">mRNA processing</keyword>
<dbReference type="GO" id="GO:0008380">
    <property type="term" value="P:RNA splicing"/>
    <property type="evidence" value="ECO:0007669"/>
    <property type="project" value="UniProtKB-KW"/>
</dbReference>
<gene>
    <name evidence="13" type="ORF">EKO27_g9925</name>
</gene>
<evidence type="ECO:0000256" key="2">
    <source>
        <dbReference type="ARBA" id="ARBA00007243"/>
    </source>
</evidence>
<dbReference type="PROSITE" id="PS50102">
    <property type="entry name" value="RRM"/>
    <property type="match status" value="2"/>
</dbReference>
<dbReference type="GO" id="GO:0030532">
    <property type="term" value="C:small nuclear ribonucleoprotein complex"/>
    <property type="evidence" value="ECO:0007669"/>
    <property type="project" value="UniProtKB-ARBA"/>
</dbReference>
<keyword evidence="14" id="KW-1185">Reference proteome</keyword>
<evidence type="ECO:0000256" key="6">
    <source>
        <dbReference type="ARBA" id="ARBA00022884"/>
    </source>
</evidence>
<dbReference type="SMART" id="SM00360">
    <property type="entry name" value="RRM"/>
    <property type="match status" value="2"/>
</dbReference>
<dbReference type="GO" id="GO:0005681">
    <property type="term" value="C:spliceosomal complex"/>
    <property type="evidence" value="ECO:0007669"/>
    <property type="project" value="UniProtKB-KW"/>
</dbReference>
<feature type="compositionally biased region" description="Basic and acidic residues" evidence="11">
    <location>
        <begin position="98"/>
        <end position="126"/>
    </location>
</feature>
<comment type="similarity">
    <text evidence="2">Belongs to the RRM U1 A/B'' family.</text>
</comment>
<dbReference type="CDD" id="cd12246">
    <property type="entry name" value="RRM1_U1A_like"/>
    <property type="match status" value="1"/>
</dbReference>
<evidence type="ECO:0000256" key="7">
    <source>
        <dbReference type="ARBA" id="ARBA00023187"/>
    </source>
</evidence>
<dbReference type="GO" id="GO:0006397">
    <property type="term" value="P:mRNA processing"/>
    <property type="evidence" value="ECO:0007669"/>
    <property type="project" value="UniProtKB-KW"/>
</dbReference>
<dbReference type="Proteomes" id="UP000286045">
    <property type="component" value="Unassembled WGS sequence"/>
</dbReference>
<keyword evidence="7" id="KW-0508">mRNA splicing</keyword>
<organism evidence="13 14">
    <name type="scientific">Xylaria grammica</name>
    <dbReference type="NCBI Taxonomy" id="363999"/>
    <lineage>
        <taxon>Eukaryota</taxon>
        <taxon>Fungi</taxon>
        <taxon>Dikarya</taxon>
        <taxon>Ascomycota</taxon>
        <taxon>Pezizomycotina</taxon>
        <taxon>Sordariomycetes</taxon>
        <taxon>Xylariomycetidae</taxon>
        <taxon>Xylariales</taxon>
        <taxon>Xylariaceae</taxon>
        <taxon>Xylaria</taxon>
    </lineage>
</organism>
<evidence type="ECO:0000256" key="5">
    <source>
        <dbReference type="ARBA" id="ARBA00022737"/>
    </source>
</evidence>
<evidence type="ECO:0000256" key="3">
    <source>
        <dbReference type="ARBA" id="ARBA00022664"/>
    </source>
</evidence>
<dbReference type="GO" id="GO:0003723">
    <property type="term" value="F:RNA binding"/>
    <property type="evidence" value="ECO:0007669"/>
    <property type="project" value="UniProtKB-UniRule"/>
</dbReference>
<keyword evidence="8" id="KW-0539">Nucleus</keyword>
<evidence type="ECO:0000313" key="14">
    <source>
        <dbReference type="Proteomes" id="UP000286045"/>
    </source>
</evidence>
<feature type="domain" description="RRM" evidence="12">
    <location>
        <begin position="173"/>
        <end position="248"/>
    </location>
</feature>
<evidence type="ECO:0000256" key="11">
    <source>
        <dbReference type="SAM" id="MobiDB-lite"/>
    </source>
</evidence>
<dbReference type="InterPro" id="IPR012677">
    <property type="entry name" value="Nucleotide-bd_a/b_plait_sf"/>
</dbReference>
<dbReference type="FunFam" id="3.30.70.330:FF:000029">
    <property type="entry name" value="U2 small nuclear ribonucleoprotein B"/>
    <property type="match status" value="1"/>
</dbReference>
<feature type="domain" description="RRM" evidence="12">
    <location>
        <begin position="8"/>
        <end position="87"/>
    </location>
</feature>
<dbReference type="CDD" id="cd12247">
    <property type="entry name" value="RRM2_U1A_like"/>
    <property type="match status" value="1"/>
</dbReference>
<dbReference type="PANTHER" id="PTHR10501">
    <property type="entry name" value="U1 SMALL NUCLEAR RIBONUCLEOPROTEIN A/U2 SMALL NUCLEAR RIBONUCLEOPROTEIN B"/>
    <property type="match status" value="1"/>
</dbReference>
<reference evidence="13 14" key="1">
    <citation type="submission" date="2018-12" db="EMBL/GenBank/DDBJ databases">
        <title>Draft genome sequence of Xylaria grammica IHI A82.</title>
        <authorList>
            <person name="Buettner E."/>
            <person name="Kellner H."/>
        </authorList>
    </citation>
    <scope>NUCLEOTIDE SEQUENCE [LARGE SCALE GENOMIC DNA]</scope>
    <source>
        <strain evidence="13 14">IHI A82</strain>
    </source>
</reference>
<comment type="subcellular location">
    <subcellularLocation>
        <location evidence="1">Nucleus</location>
    </subcellularLocation>
</comment>
<dbReference type="EMBL" id="RYZI01000469">
    <property type="protein sequence ID" value="RWA05178.1"/>
    <property type="molecule type" value="Genomic_DNA"/>
</dbReference>
<keyword evidence="5" id="KW-0677">Repeat</keyword>
<evidence type="ECO:0000256" key="8">
    <source>
        <dbReference type="ARBA" id="ARBA00023242"/>
    </source>
</evidence>
<evidence type="ECO:0000256" key="9">
    <source>
        <dbReference type="ARBA" id="ARBA00023274"/>
    </source>
</evidence>
<evidence type="ECO:0000256" key="10">
    <source>
        <dbReference type="PROSITE-ProRule" id="PRU00176"/>
    </source>
</evidence>